<feature type="transmembrane region" description="Helical" evidence="1">
    <location>
        <begin position="120"/>
        <end position="136"/>
    </location>
</feature>
<keyword evidence="4" id="KW-1185">Reference proteome</keyword>
<dbReference type="PANTHER" id="PTHR22911:SF103">
    <property type="entry name" value="BLR2811 PROTEIN"/>
    <property type="match status" value="1"/>
</dbReference>
<dbReference type="InterPro" id="IPR000620">
    <property type="entry name" value="EamA_dom"/>
</dbReference>
<dbReference type="SUPFAM" id="SSF103481">
    <property type="entry name" value="Multidrug resistance efflux transporter EmrE"/>
    <property type="match status" value="2"/>
</dbReference>
<evidence type="ECO:0000313" key="3">
    <source>
        <dbReference type="EMBL" id="TRY13777.1"/>
    </source>
</evidence>
<dbReference type="Proteomes" id="UP000318126">
    <property type="component" value="Unassembled WGS sequence"/>
</dbReference>
<protein>
    <submittedName>
        <fullName evidence="3">DMT family transporter</fullName>
    </submittedName>
</protein>
<evidence type="ECO:0000256" key="1">
    <source>
        <dbReference type="SAM" id="Phobius"/>
    </source>
</evidence>
<dbReference type="OrthoDB" id="148351at2"/>
<dbReference type="PANTHER" id="PTHR22911">
    <property type="entry name" value="ACYL-MALONYL CONDENSING ENZYME-RELATED"/>
    <property type="match status" value="1"/>
</dbReference>
<proteinExistence type="predicted"/>
<feature type="transmembrane region" description="Helical" evidence="1">
    <location>
        <begin position="172"/>
        <end position="192"/>
    </location>
</feature>
<name>A0A553JMU0_SHEHA</name>
<dbReference type="AlphaFoldDB" id="A0A553JMU0"/>
<feature type="transmembrane region" description="Helical" evidence="1">
    <location>
        <begin position="142"/>
        <end position="160"/>
    </location>
</feature>
<accession>A0A553JMU0</accession>
<evidence type="ECO:0000259" key="2">
    <source>
        <dbReference type="Pfam" id="PF00892"/>
    </source>
</evidence>
<sequence>MKNKVQLGLLLLIAGNLFSALYDVSIKWLPSDTNATTFLLVRQVTSIFILAPLWIWVGKPQPERWGIHFWRANIGALGALGLVIGLMALPLASVSALFYSAPLMIMVLGYLFLKERVTKGQWLCAVLGMVGVLLILKPGSMAFAGGAVLFSALTFAICQLSLRKLSFNDHPILPLILYNLLALPMVMLMAGIQGVAGLSWQLLLVALASNVCLLVYHWFCVLAYRQAQAGEIAIAEYSGLLFIVFMGWLLFDEWLDNLAWLGAALVVLPSILQPQAKKLYLYLLVKTMIRSDIQKH</sequence>
<feature type="transmembrane region" description="Helical" evidence="1">
    <location>
        <begin position="96"/>
        <end position="113"/>
    </location>
</feature>
<keyword evidence="1" id="KW-1133">Transmembrane helix</keyword>
<dbReference type="Pfam" id="PF00892">
    <property type="entry name" value="EamA"/>
    <property type="match status" value="1"/>
</dbReference>
<feature type="transmembrane region" description="Helical" evidence="1">
    <location>
        <begin position="35"/>
        <end position="57"/>
    </location>
</feature>
<gene>
    <name evidence="3" type="ORF">FN961_13945</name>
</gene>
<reference evidence="4" key="1">
    <citation type="submission" date="2019-07" db="EMBL/GenBank/DDBJ databases">
        <title>Shewanella sp. YLB-08 draft genomic sequence.</title>
        <authorList>
            <person name="Yu L."/>
        </authorList>
    </citation>
    <scope>NUCLEOTIDE SEQUENCE [LARGE SCALE GENOMIC DNA]</scope>
    <source>
        <strain evidence="4">JCM 20706</strain>
    </source>
</reference>
<comment type="caution">
    <text evidence="3">The sequence shown here is derived from an EMBL/GenBank/DDBJ whole genome shotgun (WGS) entry which is preliminary data.</text>
</comment>
<feature type="domain" description="EamA" evidence="2">
    <location>
        <begin position="7"/>
        <end position="136"/>
    </location>
</feature>
<dbReference type="RefSeq" id="WP_144040789.1">
    <property type="nucleotide sequence ID" value="NZ_BMPL01000016.1"/>
</dbReference>
<feature type="transmembrane region" description="Helical" evidence="1">
    <location>
        <begin position="198"/>
        <end position="220"/>
    </location>
</feature>
<dbReference type="EMBL" id="VKGK01000016">
    <property type="protein sequence ID" value="TRY13777.1"/>
    <property type="molecule type" value="Genomic_DNA"/>
</dbReference>
<dbReference type="InterPro" id="IPR037185">
    <property type="entry name" value="EmrE-like"/>
</dbReference>
<evidence type="ECO:0000313" key="4">
    <source>
        <dbReference type="Proteomes" id="UP000318126"/>
    </source>
</evidence>
<feature type="transmembrane region" description="Helical" evidence="1">
    <location>
        <begin position="232"/>
        <end position="251"/>
    </location>
</feature>
<keyword evidence="1" id="KW-0472">Membrane</keyword>
<organism evidence="3 4">
    <name type="scientific">Shewanella hanedai</name>
    <name type="common">Alteromonas hanedai</name>
    <dbReference type="NCBI Taxonomy" id="25"/>
    <lineage>
        <taxon>Bacteria</taxon>
        <taxon>Pseudomonadati</taxon>
        <taxon>Pseudomonadota</taxon>
        <taxon>Gammaproteobacteria</taxon>
        <taxon>Alteromonadales</taxon>
        <taxon>Shewanellaceae</taxon>
        <taxon>Shewanella</taxon>
    </lineage>
</organism>
<keyword evidence="1" id="KW-0812">Transmembrane</keyword>
<feature type="transmembrane region" description="Helical" evidence="1">
    <location>
        <begin position="69"/>
        <end position="90"/>
    </location>
</feature>
<dbReference type="GO" id="GO:0016020">
    <property type="term" value="C:membrane"/>
    <property type="evidence" value="ECO:0007669"/>
    <property type="project" value="InterPro"/>
</dbReference>